<dbReference type="SMR" id="A0A024V2L2"/>
<name>A0A024V2L2_PLAFA</name>
<reference evidence="2 3" key="2">
    <citation type="submission" date="2013-02" db="EMBL/GenBank/DDBJ databases">
        <title>The Genome Sequence of Plasmodium falciparum Vietnam Oak-Knoll (FVO).</title>
        <authorList>
            <consortium name="The Broad Institute Genome Sequencing Platform"/>
            <consortium name="The Broad Institute Genome Sequencing Center for Infectious Disease"/>
            <person name="Neafsey D."/>
            <person name="Cheeseman I."/>
            <person name="Volkman S."/>
            <person name="Adams J."/>
            <person name="Walker B."/>
            <person name="Young S.K."/>
            <person name="Zeng Q."/>
            <person name="Gargeya S."/>
            <person name="Fitzgerald M."/>
            <person name="Haas B."/>
            <person name="Abouelleil A."/>
            <person name="Alvarado L."/>
            <person name="Arachchi H.M."/>
            <person name="Berlin A.M."/>
            <person name="Chapman S.B."/>
            <person name="Dewar J."/>
            <person name="Goldberg J."/>
            <person name="Griggs A."/>
            <person name="Gujja S."/>
            <person name="Hansen M."/>
            <person name="Howarth C."/>
            <person name="Imamovic A."/>
            <person name="Larimer J."/>
            <person name="McCowan C."/>
            <person name="Murphy C."/>
            <person name="Neiman D."/>
            <person name="Pearson M."/>
            <person name="Priest M."/>
            <person name="Roberts A."/>
            <person name="Saif S."/>
            <person name="Shea T."/>
            <person name="Sisk P."/>
            <person name="Sykes S."/>
            <person name="Wortman J."/>
            <person name="Nusbaum C."/>
            <person name="Birren B."/>
        </authorList>
    </citation>
    <scope>NUCLEOTIDE SEQUENCE [LARGE SCALE GENOMIC DNA]</scope>
    <source>
        <strain evidence="3">Vietnam Oak-Knoll (FVO)</strain>
    </source>
</reference>
<reference evidence="2 3" key="1">
    <citation type="submission" date="2013-02" db="EMBL/GenBank/DDBJ databases">
        <title>The Genome Annotation of Plasmodium falciparum Vietnam Oak-Knoll (FVO).</title>
        <authorList>
            <consortium name="The Broad Institute Genome Sequencing Platform"/>
            <consortium name="The Broad Institute Genome Sequencing Center for Infectious Disease"/>
            <person name="Neafsey D."/>
            <person name="Hoffman S."/>
            <person name="Volkman S."/>
            <person name="Rosenthal P."/>
            <person name="Walker B."/>
            <person name="Young S.K."/>
            <person name="Zeng Q."/>
            <person name="Gargeya S."/>
            <person name="Fitzgerald M."/>
            <person name="Haas B."/>
            <person name="Abouelleil A."/>
            <person name="Allen A.W."/>
            <person name="Alvarado L."/>
            <person name="Arachchi H.M."/>
            <person name="Berlin A.M."/>
            <person name="Chapman S.B."/>
            <person name="Gainer-Dewar J."/>
            <person name="Goldberg J."/>
            <person name="Griggs A."/>
            <person name="Gujja S."/>
            <person name="Hansen M."/>
            <person name="Howarth C."/>
            <person name="Imamovic A."/>
            <person name="Ireland A."/>
            <person name="Larimer J."/>
            <person name="McCowan C."/>
            <person name="Murphy C."/>
            <person name="Pearson M."/>
            <person name="Poon T.W."/>
            <person name="Priest M."/>
            <person name="Roberts A."/>
            <person name="Saif S."/>
            <person name="Shea T."/>
            <person name="Sisk P."/>
            <person name="Sykes S."/>
            <person name="Wortman J."/>
            <person name="Nusbaum C."/>
            <person name="Birren B."/>
        </authorList>
    </citation>
    <scope>NUCLEOTIDE SEQUENCE [LARGE SCALE GENOMIC DNA]</scope>
    <source>
        <strain evidence="3">Vietnam Oak-Knoll (FVO)</strain>
    </source>
</reference>
<proteinExistence type="predicted"/>
<protein>
    <submittedName>
        <fullName evidence="2">Uncharacterized protein</fullName>
    </submittedName>
</protein>
<keyword evidence="1" id="KW-0472">Membrane</keyword>
<dbReference type="EMBL" id="KI925140">
    <property type="protein sequence ID" value="ETW16694.1"/>
    <property type="molecule type" value="Genomic_DNA"/>
</dbReference>
<feature type="transmembrane region" description="Helical" evidence="1">
    <location>
        <begin position="6"/>
        <end position="26"/>
    </location>
</feature>
<keyword evidence="1" id="KW-0812">Transmembrane</keyword>
<dbReference type="Proteomes" id="UP000030690">
    <property type="component" value="Unassembled WGS sequence"/>
</dbReference>
<accession>A0A024V2L2</accession>
<dbReference type="OrthoDB" id="369348at2759"/>
<sequence length="277" mass="32377">MKNTFFFVLSFFLYITILDITLTSLIQKNILKEKVDKEYMKVFLFVNNSQKYCEKDNIILAYNSEKLYNLNKVLNFCEAKKNCDFISYTPKRILRNSLYYKDEEPLKNTGANWICKGDTWISSRQKKDWITAIKEEHIRNQMKNFDSIFLNITGECQKENIIMKVTKFITPKEAAHECQRIMNCKFIILNYNKQLGSKSLNDDKAIFCSHTPINRISKLGFMIAGKNSSNMIHYTNNKKEKNTGIVNTGMGGTITPDDYYYNYKKGDIVQASLKEHI</sequence>
<evidence type="ECO:0000313" key="2">
    <source>
        <dbReference type="EMBL" id="ETW16694.1"/>
    </source>
</evidence>
<organism evidence="2 3">
    <name type="scientific">Plasmodium falciparum Vietnam Oak-Knoll</name>
    <name type="common">FVO</name>
    <dbReference type="NCBI Taxonomy" id="1036723"/>
    <lineage>
        <taxon>Eukaryota</taxon>
        <taxon>Sar</taxon>
        <taxon>Alveolata</taxon>
        <taxon>Apicomplexa</taxon>
        <taxon>Aconoidasida</taxon>
        <taxon>Haemosporida</taxon>
        <taxon>Plasmodiidae</taxon>
        <taxon>Plasmodium</taxon>
        <taxon>Plasmodium (Laverania)</taxon>
    </lineage>
</organism>
<evidence type="ECO:0000256" key="1">
    <source>
        <dbReference type="SAM" id="Phobius"/>
    </source>
</evidence>
<gene>
    <name evidence="2" type="ORF">PFFVO_04356</name>
</gene>
<keyword evidence="1" id="KW-1133">Transmembrane helix</keyword>
<dbReference type="AlphaFoldDB" id="A0A024V2L2"/>
<evidence type="ECO:0000313" key="3">
    <source>
        <dbReference type="Proteomes" id="UP000030690"/>
    </source>
</evidence>